<comment type="caution">
    <text evidence="1">The sequence shown here is derived from an EMBL/GenBank/DDBJ whole genome shotgun (WGS) entry which is preliminary data.</text>
</comment>
<organism evidence="1 2">
    <name type="scientific">Sphagnurus paluster</name>
    <dbReference type="NCBI Taxonomy" id="117069"/>
    <lineage>
        <taxon>Eukaryota</taxon>
        <taxon>Fungi</taxon>
        <taxon>Dikarya</taxon>
        <taxon>Basidiomycota</taxon>
        <taxon>Agaricomycotina</taxon>
        <taxon>Agaricomycetes</taxon>
        <taxon>Agaricomycetidae</taxon>
        <taxon>Agaricales</taxon>
        <taxon>Tricholomatineae</taxon>
        <taxon>Lyophyllaceae</taxon>
        <taxon>Sphagnurus</taxon>
    </lineage>
</organism>
<reference evidence="1" key="1">
    <citation type="submission" date="2021-02" db="EMBL/GenBank/DDBJ databases">
        <authorList>
            <person name="Nieuwenhuis M."/>
            <person name="Van De Peppel L.J.J."/>
        </authorList>
    </citation>
    <scope>NUCLEOTIDE SEQUENCE</scope>
    <source>
        <strain evidence="1">D49</strain>
    </source>
</reference>
<reference evidence="1" key="2">
    <citation type="submission" date="2021-10" db="EMBL/GenBank/DDBJ databases">
        <title>Phylogenomics reveals ancestral predisposition of the termite-cultivated fungus Termitomyces towards a domesticated lifestyle.</title>
        <authorList>
            <person name="Auxier B."/>
            <person name="Grum-Grzhimaylo A."/>
            <person name="Cardenas M.E."/>
            <person name="Lodge J.D."/>
            <person name="Laessoe T."/>
            <person name="Pedersen O."/>
            <person name="Smith M.E."/>
            <person name="Kuyper T.W."/>
            <person name="Franco-Molano E.A."/>
            <person name="Baroni T.J."/>
            <person name="Aanen D.K."/>
        </authorList>
    </citation>
    <scope>NUCLEOTIDE SEQUENCE</scope>
    <source>
        <strain evidence="1">D49</strain>
    </source>
</reference>
<protein>
    <submittedName>
        <fullName evidence="1">Uncharacterized protein</fullName>
    </submittedName>
</protein>
<dbReference type="EMBL" id="JABCKI010000426">
    <property type="protein sequence ID" value="KAG5650528.1"/>
    <property type="molecule type" value="Genomic_DNA"/>
</dbReference>
<dbReference type="OrthoDB" id="3252634at2759"/>
<dbReference type="Proteomes" id="UP000717328">
    <property type="component" value="Unassembled WGS sequence"/>
</dbReference>
<dbReference type="AlphaFoldDB" id="A0A9P7GI82"/>
<name>A0A9P7GI82_9AGAR</name>
<sequence>MSNAAVTSSGPISKMDRQTHINVETVDMRRLHLETVLYLLSRTEAPPITPAPVTILLAKPVERPAPDAPHVQEPSAEKIMPVAPQNEVILKLFQPILTSPTLQVEPWIESGKCQRNSEQRVVLPSGARVPICILGKIEARGVILSPQRQRDNLNFAPRNKQHPSPYGHVEHQQTNLFGLPKNFGIYAPV</sequence>
<evidence type="ECO:0000313" key="2">
    <source>
        <dbReference type="Proteomes" id="UP000717328"/>
    </source>
</evidence>
<proteinExistence type="predicted"/>
<evidence type="ECO:0000313" key="1">
    <source>
        <dbReference type="EMBL" id="KAG5650528.1"/>
    </source>
</evidence>
<accession>A0A9P7GI82</accession>
<gene>
    <name evidence="1" type="ORF">H0H81_011933</name>
</gene>
<keyword evidence="2" id="KW-1185">Reference proteome</keyword>